<dbReference type="InterPro" id="IPR005887">
    <property type="entry name" value="GH92_a_mannosidase_put"/>
</dbReference>
<accession>A0A1Y6M7R6</accession>
<protein>
    <submittedName>
        <fullName evidence="4">Glycosyl hydrolase family 92</fullName>
    </submittedName>
</protein>
<dbReference type="InterPro" id="IPR050883">
    <property type="entry name" value="PNGase"/>
</dbReference>
<dbReference type="InterPro" id="IPR014718">
    <property type="entry name" value="GH-type_carb-bd"/>
</dbReference>
<dbReference type="Pfam" id="PF07971">
    <property type="entry name" value="Glyco_hydro_92"/>
    <property type="match status" value="1"/>
</dbReference>
<dbReference type="PANTHER" id="PTHR12143">
    <property type="entry name" value="PEPTIDE N-GLYCANASE PNGASE -RELATED"/>
    <property type="match status" value="1"/>
</dbReference>
<dbReference type="Pfam" id="PF17678">
    <property type="entry name" value="Glyco_hydro_92N"/>
    <property type="match status" value="1"/>
</dbReference>
<name>A0A1Y6M7R6_9GAMM</name>
<dbReference type="SUPFAM" id="SSF48208">
    <property type="entry name" value="Six-hairpin glycosidases"/>
    <property type="match status" value="1"/>
</dbReference>
<dbReference type="FunFam" id="3.30.2080.10:FF:000001">
    <property type="entry name" value="Alpha-1,2-mannosidase subfamily"/>
    <property type="match status" value="1"/>
</dbReference>
<dbReference type="InterPro" id="IPR012939">
    <property type="entry name" value="Glyco_hydro_92"/>
</dbReference>
<dbReference type="GO" id="GO:0030246">
    <property type="term" value="F:carbohydrate binding"/>
    <property type="evidence" value="ECO:0007669"/>
    <property type="project" value="InterPro"/>
</dbReference>
<dbReference type="GO" id="GO:0005975">
    <property type="term" value="P:carbohydrate metabolic process"/>
    <property type="evidence" value="ECO:0007669"/>
    <property type="project" value="InterPro"/>
</dbReference>
<evidence type="ECO:0000256" key="1">
    <source>
        <dbReference type="SAM" id="SignalP"/>
    </source>
</evidence>
<keyword evidence="1" id="KW-0732">Signal</keyword>
<keyword evidence="5" id="KW-1185">Reference proteome</keyword>
<dbReference type="InterPro" id="IPR041371">
    <property type="entry name" value="GH92_N"/>
</dbReference>
<evidence type="ECO:0000259" key="2">
    <source>
        <dbReference type="Pfam" id="PF07971"/>
    </source>
</evidence>
<dbReference type="PROSITE" id="PS51257">
    <property type="entry name" value="PROKAR_LIPOPROTEIN"/>
    <property type="match status" value="1"/>
</dbReference>
<dbReference type="PANTHER" id="PTHR12143:SF39">
    <property type="entry name" value="SECRETED PROTEIN"/>
    <property type="match status" value="1"/>
</dbReference>
<dbReference type="Gene3D" id="2.70.98.10">
    <property type="match status" value="1"/>
</dbReference>
<evidence type="ECO:0000313" key="4">
    <source>
        <dbReference type="EMBL" id="SMY31790.1"/>
    </source>
</evidence>
<organism evidence="4 5">
    <name type="scientific">Photobacterium malacitanum</name>
    <dbReference type="NCBI Taxonomy" id="2204294"/>
    <lineage>
        <taxon>Bacteria</taxon>
        <taxon>Pseudomonadati</taxon>
        <taxon>Pseudomonadota</taxon>
        <taxon>Gammaproteobacteria</taxon>
        <taxon>Vibrionales</taxon>
        <taxon>Vibrionaceae</taxon>
        <taxon>Photobacterium</taxon>
    </lineage>
</organism>
<gene>
    <name evidence="4" type="ORF">PMAL9190_00198</name>
</gene>
<dbReference type="AlphaFoldDB" id="A0A1Y6M7R6"/>
<dbReference type="EMBL" id="FYAK01000001">
    <property type="protein sequence ID" value="SMY31790.1"/>
    <property type="molecule type" value="Genomic_DNA"/>
</dbReference>
<dbReference type="GO" id="GO:0005829">
    <property type="term" value="C:cytosol"/>
    <property type="evidence" value="ECO:0007669"/>
    <property type="project" value="TreeGrafter"/>
</dbReference>
<dbReference type="GO" id="GO:0000224">
    <property type="term" value="F:peptide-N4-(N-acetyl-beta-glucosaminyl)asparagine amidase activity"/>
    <property type="evidence" value="ECO:0007669"/>
    <property type="project" value="TreeGrafter"/>
</dbReference>
<evidence type="ECO:0000313" key="5">
    <source>
        <dbReference type="Proteomes" id="UP000195963"/>
    </source>
</evidence>
<dbReference type="NCBIfam" id="TIGR01180">
    <property type="entry name" value="aman2_put"/>
    <property type="match status" value="1"/>
</dbReference>
<proteinExistence type="predicted"/>
<dbReference type="Gene3D" id="1.20.1050.60">
    <property type="entry name" value="alpha-1,2-mannosidase"/>
    <property type="match status" value="1"/>
</dbReference>
<dbReference type="InterPro" id="IPR008928">
    <property type="entry name" value="6-hairpin_glycosidase_sf"/>
</dbReference>
<feature type="chain" id="PRO_5012825545" evidence="1">
    <location>
        <begin position="26"/>
        <end position="917"/>
    </location>
</feature>
<sequence>MQFKRTALTVSVMLGLMSVTGCNNSDNDINTNKSPEIETSSVLKYVDTMIGTKGLGNVNPSPVMPEGMIQPSPDNWDPNGWNGKGSPSEYDPSNTHLSGFTMTHISGAGKGDLNDFAFLPYTGFNTDAPSMDKKSETAEVGYYSVELNETGVKAELSATDRVAFQRYTFPEGEDRKVRIDLQHELLEVYGNHSRNIYYKRLNDTTVVGARTSNEWGQWQTVFFVAEFSEPIIEENLYAKKRYAMEAGTLVNNPGTLIPIDATEVGLADYNGYAEHVAMPNEPTPTDARKLAMANDVMTHLNFGKGDAPITVKVAISGTDIQGAINNLEADNNDFNFDNVVKKNRMAWAEVLGDFEVDGGKEADKTMFYTSLYRTYIAPFIYQDVDGRYRGMDGKIHQSDGDLVNMSVYSMWDTFRASHPLKTIVDKDRAVDYALDLLNKYKTGGVLPKWELHSDYTGEMVGHPAVSVIADIMVKHPEEFTQEHFELALKAADDTLGFNEDITDSWVPYRDAWNGDKRFTVMTKHNQYQQELGYIPANIKWNPNDENKPAYVDGIATDKFDGLVNESVSYGLENAYYDWCVAQIAKLANNEKAFNRYMKRSESFKNYFDHNPEFYGKMQSADGKPLGITGFMRPVYHLNGEKVFANNLNDECLDKNLKLLIPEGRDYTWCKERKHLDENDLFWPYRAEHRGEDFTEGNAWQWTWFAPHSVSGLANIMAGQFNARSDLNTPEIMTEKGQAAMLANLNGLFNADSNADTSQSHDMSGYIGQFVMGNEPDHHVPYLYNWTAEPWRTQEVVNQAMNDFYHPTQEGLIGNEDVGQMSAWYIMSAMGFYQVSPADPTYTIGRPIFDKVVMPVHDGFFTITAKNNSEESIYVKSVSINGKQLDENFSFNHRELRNNGELNFEMTNDKTQAMKAIN</sequence>
<feature type="domain" description="Glycosyl hydrolase family 92" evidence="2">
    <location>
        <begin position="323"/>
        <end position="906"/>
    </location>
</feature>
<dbReference type="Proteomes" id="UP000195963">
    <property type="component" value="Unassembled WGS sequence"/>
</dbReference>
<dbReference type="Gene3D" id="1.20.1610.10">
    <property type="entry name" value="alpha-1,2-mannosidases domains"/>
    <property type="match status" value="1"/>
</dbReference>
<keyword evidence="4" id="KW-0378">Hydrolase</keyword>
<evidence type="ECO:0000259" key="3">
    <source>
        <dbReference type="Pfam" id="PF17678"/>
    </source>
</evidence>
<dbReference type="GO" id="GO:0006516">
    <property type="term" value="P:glycoprotein catabolic process"/>
    <property type="evidence" value="ECO:0007669"/>
    <property type="project" value="TreeGrafter"/>
</dbReference>
<feature type="signal peptide" evidence="1">
    <location>
        <begin position="1"/>
        <end position="25"/>
    </location>
</feature>
<reference evidence="5" key="1">
    <citation type="submission" date="2017-06" db="EMBL/GenBank/DDBJ databases">
        <authorList>
            <person name="Rodrigo-Torres L."/>
            <person name="Arahal R.D."/>
            <person name="Lucena T."/>
        </authorList>
    </citation>
    <scope>NUCLEOTIDE SEQUENCE [LARGE SCALE GENOMIC DNA]</scope>
    <source>
        <strain evidence="5">CECT 9190</strain>
    </source>
</reference>
<feature type="domain" description="Glycosyl hydrolase family 92 N-terminal" evidence="3">
    <location>
        <begin position="45"/>
        <end position="316"/>
    </location>
</feature>
<dbReference type="RefSeq" id="WP_087843518.1">
    <property type="nucleotide sequence ID" value="NZ_FYAK01000001.1"/>
</dbReference>
<dbReference type="Gene3D" id="3.30.2080.10">
    <property type="entry name" value="GH92 mannosidase domain"/>
    <property type="match status" value="1"/>
</dbReference>